<gene>
    <name evidence="6" type="ORF">CYY_006466</name>
</gene>
<dbReference type="PANTHER" id="PTHR10829">
    <property type="entry name" value="CORTACTIN AND DREBRIN"/>
    <property type="match status" value="1"/>
</dbReference>
<reference evidence="6" key="1">
    <citation type="submission" date="2020-01" db="EMBL/GenBank/DDBJ databases">
        <title>Development of genomics and gene disruption for Polysphondylium violaceum indicates a role for the polyketide synthase stlB in stalk morphogenesis.</title>
        <authorList>
            <person name="Narita B."/>
            <person name="Kawabe Y."/>
            <person name="Kin K."/>
            <person name="Saito T."/>
            <person name="Gibbs R."/>
            <person name="Kuspa A."/>
            <person name="Muzny D."/>
            <person name="Queller D."/>
            <person name="Richards S."/>
            <person name="Strassman J."/>
            <person name="Sucgang R."/>
            <person name="Worley K."/>
            <person name="Schaap P."/>
        </authorList>
    </citation>
    <scope>NUCLEOTIDE SEQUENCE</scope>
    <source>
        <strain evidence="6">QSvi11</strain>
    </source>
</reference>
<dbReference type="SUPFAM" id="SSF55753">
    <property type="entry name" value="Actin depolymerizing proteins"/>
    <property type="match status" value="1"/>
</dbReference>
<organism evidence="6 7">
    <name type="scientific">Polysphondylium violaceum</name>
    <dbReference type="NCBI Taxonomy" id="133409"/>
    <lineage>
        <taxon>Eukaryota</taxon>
        <taxon>Amoebozoa</taxon>
        <taxon>Evosea</taxon>
        <taxon>Eumycetozoa</taxon>
        <taxon>Dictyostelia</taxon>
        <taxon>Dictyosteliales</taxon>
        <taxon>Dictyosteliaceae</taxon>
        <taxon>Polysphondylium</taxon>
    </lineage>
</organism>
<keyword evidence="1 2" id="KW-0728">SH3 domain</keyword>
<protein>
    <recommendedName>
        <fullName evidence="8">Actin binding protein E</fullName>
    </recommendedName>
</protein>
<feature type="domain" description="SH3" evidence="4">
    <location>
        <begin position="425"/>
        <end position="483"/>
    </location>
</feature>
<dbReference type="PROSITE" id="PS51263">
    <property type="entry name" value="ADF_H"/>
    <property type="match status" value="1"/>
</dbReference>
<dbReference type="InterPro" id="IPR029006">
    <property type="entry name" value="ADF-H/Gelsolin-like_dom_sf"/>
</dbReference>
<dbReference type="GO" id="GO:0030427">
    <property type="term" value="C:site of polarized growth"/>
    <property type="evidence" value="ECO:0007669"/>
    <property type="project" value="TreeGrafter"/>
</dbReference>
<keyword evidence="7" id="KW-1185">Reference proteome</keyword>
<dbReference type="Gene3D" id="2.30.30.40">
    <property type="entry name" value="SH3 Domains"/>
    <property type="match status" value="1"/>
</dbReference>
<dbReference type="AlphaFoldDB" id="A0A8J4PZU9"/>
<feature type="compositionally biased region" description="Low complexity" evidence="3">
    <location>
        <begin position="336"/>
        <end position="353"/>
    </location>
</feature>
<feature type="compositionally biased region" description="Low complexity" evidence="3">
    <location>
        <begin position="252"/>
        <end position="268"/>
    </location>
</feature>
<comment type="caution">
    <text evidence="6">The sequence shown here is derived from an EMBL/GenBank/DDBJ whole genome shotgun (WGS) entry which is preliminary data.</text>
</comment>
<dbReference type="PANTHER" id="PTHR10829:SF53">
    <property type="entry name" value="DREBRIN-LIKE PROTEIN"/>
    <property type="match status" value="1"/>
</dbReference>
<feature type="domain" description="ADF-H" evidence="5">
    <location>
        <begin position="3"/>
        <end position="131"/>
    </location>
</feature>
<dbReference type="EMBL" id="AJWJ01000299">
    <property type="protein sequence ID" value="KAF2072221.1"/>
    <property type="molecule type" value="Genomic_DNA"/>
</dbReference>
<dbReference type="GO" id="GO:0005884">
    <property type="term" value="C:actin filament"/>
    <property type="evidence" value="ECO:0007669"/>
    <property type="project" value="TreeGrafter"/>
</dbReference>
<feature type="compositionally biased region" description="Low complexity" evidence="3">
    <location>
        <begin position="364"/>
        <end position="382"/>
    </location>
</feature>
<dbReference type="SMART" id="SM00326">
    <property type="entry name" value="SH3"/>
    <property type="match status" value="1"/>
</dbReference>
<name>A0A8J4PZU9_9MYCE</name>
<dbReference type="GO" id="GO:0051015">
    <property type="term" value="F:actin filament binding"/>
    <property type="evidence" value="ECO:0007669"/>
    <property type="project" value="TreeGrafter"/>
</dbReference>
<evidence type="ECO:0000256" key="3">
    <source>
        <dbReference type="SAM" id="MobiDB-lite"/>
    </source>
</evidence>
<dbReference type="Pfam" id="PF00241">
    <property type="entry name" value="Cofilin_ADF"/>
    <property type="match status" value="1"/>
</dbReference>
<evidence type="ECO:0008006" key="8">
    <source>
        <dbReference type="Google" id="ProtNLM"/>
    </source>
</evidence>
<proteinExistence type="predicted"/>
<evidence type="ECO:0000259" key="4">
    <source>
        <dbReference type="PROSITE" id="PS50002"/>
    </source>
</evidence>
<dbReference type="OrthoDB" id="5971719at2759"/>
<dbReference type="GO" id="GO:0030864">
    <property type="term" value="C:cortical actin cytoskeleton"/>
    <property type="evidence" value="ECO:0007669"/>
    <property type="project" value="TreeGrafter"/>
</dbReference>
<dbReference type="SMART" id="SM00102">
    <property type="entry name" value="ADF"/>
    <property type="match status" value="1"/>
</dbReference>
<sequence length="483" mass="55140">MASLDLNDAEIAKNIKLVQDGSEQHRWVAFGYVPKTNNKLKLYDHGPGDLKELREELGDATIRFAYIRYTINNMTKFVYIAWCGDGVNGPIKGSFSGHAIEFAKHLKPIHHQLNARNEDDIDEKAIVAALNKATGASYDSGAKVQGNTKAFVPTSVAQGRELSAKSNAEVKQVINKQDYNKIAESADYWKQNQAAAKDPQAKPARPEYNITTEREQYWKNQQEKPVSAPAPAASKAAPTRSGLANKFEQQHAAPVAAPVPAARPTPTRSGLASKFEQQHAAPAAAPPPPRSTKPAVSAFKPQAAPVYSEPEPVYEEQQHYEEQQYQEEPQQHYEEQQYQQEEQQYEEQYQQEEPQQHYEEQQYQEEPQQYEEQYQEQQYQEEPQQHYEEQQQYEEQQYQEEPQQHYEEQQQYEEPEQHYEEQASAGGYQVKALYDYPGENEGDLAFNAGDIITVLDQSDPNGWWQGELNGVTGFFPCNFIENL</sequence>
<dbReference type="InterPro" id="IPR001452">
    <property type="entry name" value="SH3_domain"/>
</dbReference>
<feature type="compositionally biased region" description="Low complexity" evidence="3">
    <location>
        <begin position="224"/>
        <end position="238"/>
    </location>
</feature>
<evidence type="ECO:0000313" key="7">
    <source>
        <dbReference type="Proteomes" id="UP000695562"/>
    </source>
</evidence>
<dbReference type="CDD" id="cd11281">
    <property type="entry name" value="ADF_drebrin_like"/>
    <property type="match status" value="1"/>
</dbReference>
<dbReference type="PRINTS" id="PR00499">
    <property type="entry name" value="P67PHOX"/>
</dbReference>
<dbReference type="InterPro" id="IPR002108">
    <property type="entry name" value="ADF-H"/>
</dbReference>
<dbReference type="GO" id="GO:0030036">
    <property type="term" value="P:actin cytoskeleton organization"/>
    <property type="evidence" value="ECO:0007669"/>
    <property type="project" value="UniProtKB-ARBA"/>
</dbReference>
<dbReference type="InterPro" id="IPR036028">
    <property type="entry name" value="SH3-like_dom_sf"/>
</dbReference>
<evidence type="ECO:0000256" key="2">
    <source>
        <dbReference type="PROSITE-ProRule" id="PRU00192"/>
    </source>
</evidence>
<evidence type="ECO:0000256" key="1">
    <source>
        <dbReference type="ARBA" id="ARBA00022443"/>
    </source>
</evidence>
<dbReference type="GO" id="GO:0030833">
    <property type="term" value="P:regulation of actin filament polymerization"/>
    <property type="evidence" value="ECO:0007669"/>
    <property type="project" value="TreeGrafter"/>
</dbReference>
<dbReference type="Pfam" id="PF00018">
    <property type="entry name" value="SH3_1"/>
    <property type="match status" value="1"/>
</dbReference>
<evidence type="ECO:0000259" key="5">
    <source>
        <dbReference type="PROSITE" id="PS51263"/>
    </source>
</evidence>
<dbReference type="Proteomes" id="UP000695562">
    <property type="component" value="Unassembled WGS sequence"/>
</dbReference>
<dbReference type="PRINTS" id="PR00452">
    <property type="entry name" value="SH3DOMAIN"/>
</dbReference>
<dbReference type="FunFam" id="2.30.30.40:FF:000072">
    <property type="entry name" value="Unconventional Myosin IB"/>
    <property type="match status" value="1"/>
</dbReference>
<dbReference type="SUPFAM" id="SSF50044">
    <property type="entry name" value="SH3-domain"/>
    <property type="match status" value="1"/>
</dbReference>
<feature type="region of interest" description="Disordered" evidence="3">
    <location>
        <begin position="220"/>
        <end position="425"/>
    </location>
</feature>
<dbReference type="PROSITE" id="PS50002">
    <property type="entry name" value="SH3"/>
    <property type="match status" value="1"/>
</dbReference>
<accession>A0A8J4PZU9</accession>
<evidence type="ECO:0000313" key="6">
    <source>
        <dbReference type="EMBL" id="KAF2072221.1"/>
    </source>
</evidence>
<dbReference type="Gene3D" id="3.40.20.10">
    <property type="entry name" value="Severin"/>
    <property type="match status" value="1"/>
</dbReference>